<dbReference type="AlphaFoldDB" id="A0A2W7PTI7"/>
<dbReference type="Gene3D" id="3.40.109.10">
    <property type="entry name" value="NADH Oxidase"/>
    <property type="match status" value="1"/>
</dbReference>
<keyword evidence="8" id="KW-1185">Reference proteome</keyword>
<keyword evidence="4" id="KW-0288">FMN</keyword>
<sequence length="174" mass="19542">MNQLQLIQNRRSCRIFTEQTVEETKIETLLKAALWSPTSKNNRPWEFVVVDDKNLISQLSLSKPHGAEFLKGAPLAIVLVADPQKSDVWVEDTAIAATLIQLTAEDIGLGSCWIQTRLRDHADGGASSDFVKKLLNLPADMQVASIIAIGYKAKERKPYTDDVLNWDKVHRNKF</sequence>
<evidence type="ECO:0000256" key="3">
    <source>
        <dbReference type="ARBA" id="ARBA00022630"/>
    </source>
</evidence>
<reference evidence="7 8" key="1">
    <citation type="submission" date="2018-06" db="EMBL/GenBank/DDBJ databases">
        <title>Genomic Encyclopedia of Archaeal and Bacterial Type Strains, Phase II (KMG-II): from individual species to whole genera.</title>
        <authorList>
            <person name="Goeker M."/>
        </authorList>
    </citation>
    <scope>NUCLEOTIDE SEQUENCE [LARGE SCALE GENOMIC DNA]</scope>
    <source>
        <strain evidence="7 8">DSM 6779</strain>
    </source>
</reference>
<keyword evidence="3" id="KW-0285">Flavoprotein</keyword>
<name>A0A2W7PTI7_9BACT</name>
<evidence type="ECO:0000259" key="6">
    <source>
        <dbReference type="Pfam" id="PF00881"/>
    </source>
</evidence>
<evidence type="ECO:0000256" key="4">
    <source>
        <dbReference type="ARBA" id="ARBA00022643"/>
    </source>
</evidence>
<feature type="domain" description="Nitroreductase" evidence="6">
    <location>
        <begin position="64"/>
        <end position="151"/>
    </location>
</feature>
<dbReference type="InterPro" id="IPR000415">
    <property type="entry name" value="Nitroreductase-like"/>
</dbReference>
<dbReference type="EMBL" id="QKZK01000030">
    <property type="protein sequence ID" value="PZX12759.1"/>
    <property type="molecule type" value="Genomic_DNA"/>
</dbReference>
<proteinExistence type="inferred from homology"/>
<dbReference type="RefSeq" id="WP_111446666.1">
    <property type="nucleotide sequence ID" value="NZ_QKZK01000030.1"/>
</dbReference>
<evidence type="ECO:0000313" key="7">
    <source>
        <dbReference type="EMBL" id="PZX12759.1"/>
    </source>
</evidence>
<dbReference type="Pfam" id="PF00881">
    <property type="entry name" value="Nitroreductase"/>
    <property type="match status" value="2"/>
</dbReference>
<accession>A0A2W7PTI7</accession>
<organism evidence="7 8">
    <name type="scientific">Breznakibacter xylanolyticus</name>
    <dbReference type="NCBI Taxonomy" id="990"/>
    <lineage>
        <taxon>Bacteria</taxon>
        <taxon>Pseudomonadati</taxon>
        <taxon>Bacteroidota</taxon>
        <taxon>Bacteroidia</taxon>
        <taxon>Marinilabiliales</taxon>
        <taxon>Marinilabiliaceae</taxon>
        <taxon>Breznakibacter</taxon>
    </lineage>
</organism>
<gene>
    <name evidence="7" type="ORF">LX69_02850</name>
</gene>
<evidence type="ECO:0000256" key="5">
    <source>
        <dbReference type="ARBA" id="ARBA00023002"/>
    </source>
</evidence>
<keyword evidence="5" id="KW-0560">Oxidoreductase</keyword>
<dbReference type="InterPro" id="IPR029479">
    <property type="entry name" value="Nitroreductase"/>
</dbReference>
<dbReference type="PANTHER" id="PTHR43673">
    <property type="entry name" value="NAD(P)H NITROREDUCTASE YDGI-RELATED"/>
    <property type="match status" value="1"/>
</dbReference>
<dbReference type="GO" id="GO:0016491">
    <property type="term" value="F:oxidoreductase activity"/>
    <property type="evidence" value="ECO:0007669"/>
    <property type="project" value="UniProtKB-KW"/>
</dbReference>
<feature type="domain" description="Nitroreductase" evidence="6">
    <location>
        <begin position="7"/>
        <end position="59"/>
    </location>
</feature>
<dbReference type="PANTHER" id="PTHR43673:SF2">
    <property type="entry name" value="NITROREDUCTASE"/>
    <property type="match status" value="1"/>
</dbReference>
<evidence type="ECO:0000256" key="2">
    <source>
        <dbReference type="ARBA" id="ARBA00007118"/>
    </source>
</evidence>
<evidence type="ECO:0000313" key="8">
    <source>
        <dbReference type="Proteomes" id="UP000249239"/>
    </source>
</evidence>
<comment type="caution">
    <text evidence="7">The sequence shown here is derived from an EMBL/GenBank/DDBJ whole genome shotgun (WGS) entry which is preliminary data.</text>
</comment>
<dbReference type="OrthoDB" id="9809288at2"/>
<comment type="cofactor">
    <cofactor evidence="1">
        <name>FMN</name>
        <dbReference type="ChEBI" id="CHEBI:58210"/>
    </cofactor>
</comment>
<dbReference type="CDD" id="cd02151">
    <property type="entry name" value="nitroreductase"/>
    <property type="match status" value="1"/>
</dbReference>
<dbReference type="SUPFAM" id="SSF55469">
    <property type="entry name" value="FMN-dependent nitroreductase-like"/>
    <property type="match status" value="1"/>
</dbReference>
<dbReference type="Proteomes" id="UP000249239">
    <property type="component" value="Unassembled WGS sequence"/>
</dbReference>
<protein>
    <submittedName>
        <fullName evidence="7">Nitroreductase</fullName>
    </submittedName>
</protein>
<comment type="similarity">
    <text evidence="2">Belongs to the nitroreductase family.</text>
</comment>
<evidence type="ECO:0000256" key="1">
    <source>
        <dbReference type="ARBA" id="ARBA00001917"/>
    </source>
</evidence>